<gene>
    <name evidence="1" type="ORF">JVT61DRAFT_9168</name>
</gene>
<evidence type="ECO:0000313" key="2">
    <source>
        <dbReference type="Proteomes" id="UP000683000"/>
    </source>
</evidence>
<accession>A0A8I3A6V0</accession>
<dbReference type="EMBL" id="JAGFBS010000032">
    <property type="protein sequence ID" value="KAG6371810.1"/>
    <property type="molecule type" value="Genomic_DNA"/>
</dbReference>
<dbReference type="OrthoDB" id="2745518at2759"/>
<evidence type="ECO:0000313" key="1">
    <source>
        <dbReference type="EMBL" id="KAG6371810.1"/>
    </source>
</evidence>
<name>A0A8I3A6V0_9AGAM</name>
<reference evidence="1" key="1">
    <citation type="submission" date="2021-03" db="EMBL/GenBank/DDBJ databases">
        <title>Evolutionary innovations through gain and loss of genes in the ectomycorrhizal Boletales.</title>
        <authorList>
            <person name="Wu G."/>
            <person name="Miyauchi S."/>
            <person name="Morin E."/>
            <person name="Yang Z.-L."/>
            <person name="Xu J."/>
            <person name="Martin F.M."/>
        </authorList>
    </citation>
    <scope>NUCLEOTIDE SEQUENCE</scope>
    <source>
        <strain evidence="1">BR01</strain>
    </source>
</reference>
<organism evidence="1 2">
    <name type="scientific">Boletus reticuloceps</name>
    <dbReference type="NCBI Taxonomy" id="495285"/>
    <lineage>
        <taxon>Eukaryota</taxon>
        <taxon>Fungi</taxon>
        <taxon>Dikarya</taxon>
        <taxon>Basidiomycota</taxon>
        <taxon>Agaricomycotina</taxon>
        <taxon>Agaricomycetes</taxon>
        <taxon>Agaricomycetidae</taxon>
        <taxon>Boletales</taxon>
        <taxon>Boletineae</taxon>
        <taxon>Boletaceae</taxon>
        <taxon>Boletoideae</taxon>
        <taxon>Boletus</taxon>
    </lineage>
</organism>
<keyword evidence="2" id="KW-1185">Reference proteome</keyword>
<proteinExistence type="predicted"/>
<dbReference type="Proteomes" id="UP000683000">
    <property type="component" value="Unassembled WGS sequence"/>
</dbReference>
<dbReference type="AlphaFoldDB" id="A0A8I3A6V0"/>
<protein>
    <submittedName>
        <fullName evidence="1">Uncharacterized protein</fullName>
    </submittedName>
</protein>
<sequence length="70" mass="7866">MSSLYDLVGPVLPQALRLARYQASATLPQNVDDIKSENDTVNQTPSREEERLLLSNASVMTALEDLFSWR</sequence>
<comment type="caution">
    <text evidence="1">The sequence shown here is derived from an EMBL/GenBank/DDBJ whole genome shotgun (WGS) entry which is preliminary data.</text>
</comment>